<feature type="non-terminal residue" evidence="2">
    <location>
        <position position="1"/>
    </location>
</feature>
<feature type="compositionally biased region" description="Basic and acidic residues" evidence="1">
    <location>
        <begin position="86"/>
        <end position="97"/>
    </location>
</feature>
<feature type="non-terminal residue" evidence="2">
    <location>
        <position position="220"/>
    </location>
</feature>
<proteinExistence type="predicted"/>
<feature type="compositionally biased region" description="Basic residues" evidence="1">
    <location>
        <begin position="202"/>
        <end position="220"/>
    </location>
</feature>
<name>A0A6J4NN30_9ACTN</name>
<dbReference type="EMBL" id="CADCUT010000024">
    <property type="protein sequence ID" value="CAA9388352.1"/>
    <property type="molecule type" value="Genomic_DNA"/>
</dbReference>
<evidence type="ECO:0000313" key="2">
    <source>
        <dbReference type="EMBL" id="CAA9388352.1"/>
    </source>
</evidence>
<organism evidence="2">
    <name type="scientific">uncultured Rubrobacteraceae bacterium</name>
    <dbReference type="NCBI Taxonomy" id="349277"/>
    <lineage>
        <taxon>Bacteria</taxon>
        <taxon>Bacillati</taxon>
        <taxon>Actinomycetota</taxon>
        <taxon>Rubrobacteria</taxon>
        <taxon>Rubrobacterales</taxon>
        <taxon>Rubrobacteraceae</taxon>
        <taxon>environmental samples</taxon>
    </lineage>
</organism>
<evidence type="ECO:0000256" key="1">
    <source>
        <dbReference type="SAM" id="MobiDB-lite"/>
    </source>
</evidence>
<protein>
    <submittedName>
        <fullName evidence="2">Uncharacterized protein</fullName>
    </submittedName>
</protein>
<feature type="compositionally biased region" description="Basic and acidic residues" evidence="1">
    <location>
        <begin position="124"/>
        <end position="135"/>
    </location>
</feature>
<feature type="compositionally biased region" description="Basic residues" evidence="1">
    <location>
        <begin position="29"/>
        <end position="40"/>
    </location>
</feature>
<feature type="compositionally biased region" description="Gly residues" evidence="1">
    <location>
        <begin position="108"/>
        <end position="123"/>
    </location>
</feature>
<sequence>VLRNAVPVERGIAAARRPGPPGLSAHPSPRQRARLLRRSRDRALAPGGLRVRTADPAGPARAVCPPGGAGRNPRVGRHRAGLFRPGDGRRDAHDHRLCLHARPRHDPGGGAADGLGRPAGGGDAGRDAGDARFRGGTDAPAGPDPARRLDRPGGRPAALGRCPARHRGAGGAAGVRGAVPGGGRLRDALPGARVPGLVPGGTHRRPGWHASRRARPGGAV</sequence>
<accession>A0A6J4NN30</accession>
<dbReference type="AlphaFoldDB" id="A0A6J4NN30"/>
<gene>
    <name evidence="2" type="ORF">AVDCRST_MAG03-422</name>
</gene>
<reference evidence="2" key="1">
    <citation type="submission" date="2020-02" db="EMBL/GenBank/DDBJ databases">
        <authorList>
            <person name="Meier V. D."/>
        </authorList>
    </citation>
    <scope>NUCLEOTIDE SEQUENCE</scope>
    <source>
        <strain evidence="2">AVDCRST_MAG03</strain>
    </source>
</reference>
<feature type="region of interest" description="Disordered" evidence="1">
    <location>
        <begin position="1"/>
        <end position="220"/>
    </location>
</feature>
<feature type="compositionally biased region" description="Gly residues" evidence="1">
    <location>
        <begin position="169"/>
        <end position="183"/>
    </location>
</feature>